<feature type="region of interest" description="Disordered" evidence="1">
    <location>
        <begin position="535"/>
        <end position="554"/>
    </location>
</feature>
<proteinExistence type="predicted"/>
<dbReference type="InterPro" id="IPR044823">
    <property type="entry name" value="ASIL1/2-like"/>
</dbReference>
<dbReference type="Proteomes" id="UP000734854">
    <property type="component" value="Unassembled WGS sequence"/>
</dbReference>
<protein>
    <recommendedName>
        <fullName evidence="2">Myb/SANT-like DNA-binding domain-containing protein</fullName>
    </recommendedName>
</protein>
<evidence type="ECO:0000313" key="4">
    <source>
        <dbReference type="Proteomes" id="UP000734854"/>
    </source>
</evidence>
<accession>A0A8J5CGI1</accession>
<dbReference type="EMBL" id="JACMSC010000019">
    <property type="protein sequence ID" value="KAG6474111.1"/>
    <property type="molecule type" value="Genomic_DNA"/>
</dbReference>
<sequence>MAPYELLALSIVGLIFEYESPSAGKCRLTRGLMRASTPAILRSETADSFFTDGTYAPTWPHPMRQCCAADQTFNIYGEILVLAVIPMDGSLPSSGPDPAPPSAPKVPDKGKRDEWSEGGVLCLLEVYESKWVLRNRAKLKGSDWEEIARLVSMRCSGTKALKTPTQCKNKIEALKKRYRSESTLTHDPTSTSSWQFYSRMDDLLKGSANCLVNPKSNHGIDLQALPKAETDVEVDDHLHDSNHDDGSNTMPIDVNTNADKIDDKRMDNRGIYGNLSTPRIKEATADMVGGSDPGSSSKKRKVTVSEVAESIRLLAQSILQIEQARMEMYKDSERMRAETEIKRGEMELKRTEIIANTQLQIAKLFMRRMHKGSSYTHEVEKNQLGDRTMGPQDGGGRVPPEFPCIHRFLGALVELEAPPVVTMAEFCTEASLFHLSCLPAFQLRRLSSVEGPPRLFAVSKTYPIRSDMLNGSGRMEAPLFHLRRLSCVTVANFFHLRHLLALSVEAPPVRGGASSPRRHASSSWRRASMSFCSRDSPNHLRHTHSTKAPQFFKT</sequence>
<dbReference type="PANTHER" id="PTHR31307">
    <property type="entry name" value="TRIHELIX TRANSCRIPTION FACTOR ASIL2"/>
    <property type="match status" value="1"/>
</dbReference>
<dbReference type="Pfam" id="PF13837">
    <property type="entry name" value="Myb_DNA-bind_4"/>
    <property type="match status" value="1"/>
</dbReference>
<comment type="caution">
    <text evidence="3">The sequence shown here is derived from an EMBL/GenBank/DDBJ whole genome shotgun (WGS) entry which is preliminary data.</text>
</comment>
<organism evidence="3 4">
    <name type="scientific">Zingiber officinale</name>
    <name type="common">Ginger</name>
    <name type="synonym">Amomum zingiber</name>
    <dbReference type="NCBI Taxonomy" id="94328"/>
    <lineage>
        <taxon>Eukaryota</taxon>
        <taxon>Viridiplantae</taxon>
        <taxon>Streptophyta</taxon>
        <taxon>Embryophyta</taxon>
        <taxon>Tracheophyta</taxon>
        <taxon>Spermatophyta</taxon>
        <taxon>Magnoliopsida</taxon>
        <taxon>Liliopsida</taxon>
        <taxon>Zingiberales</taxon>
        <taxon>Zingiberaceae</taxon>
        <taxon>Zingiber</taxon>
    </lineage>
</organism>
<evidence type="ECO:0000313" key="3">
    <source>
        <dbReference type="EMBL" id="KAG6474111.1"/>
    </source>
</evidence>
<evidence type="ECO:0000256" key="1">
    <source>
        <dbReference type="SAM" id="MobiDB-lite"/>
    </source>
</evidence>
<dbReference type="InterPro" id="IPR044822">
    <property type="entry name" value="Myb_DNA-bind_4"/>
</dbReference>
<name>A0A8J5CGI1_ZINOF</name>
<gene>
    <name evidence="3" type="ORF">ZIOFF_068035</name>
</gene>
<feature type="domain" description="Myb/SANT-like DNA-binding" evidence="2">
    <location>
        <begin position="112"/>
        <end position="203"/>
    </location>
</feature>
<feature type="compositionally biased region" description="Pro residues" evidence="1">
    <location>
        <begin position="95"/>
        <end position="104"/>
    </location>
</feature>
<dbReference type="Gene3D" id="1.10.10.60">
    <property type="entry name" value="Homeodomain-like"/>
    <property type="match status" value="1"/>
</dbReference>
<dbReference type="PANTHER" id="PTHR31307:SF45">
    <property type="entry name" value="OS09G0558200 PROTEIN"/>
    <property type="match status" value="1"/>
</dbReference>
<keyword evidence="4" id="KW-1185">Reference proteome</keyword>
<dbReference type="AlphaFoldDB" id="A0A8J5CGI1"/>
<evidence type="ECO:0000259" key="2">
    <source>
        <dbReference type="Pfam" id="PF13837"/>
    </source>
</evidence>
<feature type="region of interest" description="Disordered" evidence="1">
    <location>
        <begin position="92"/>
        <end position="113"/>
    </location>
</feature>
<reference evidence="3 4" key="1">
    <citation type="submission" date="2020-08" db="EMBL/GenBank/DDBJ databases">
        <title>Plant Genome Project.</title>
        <authorList>
            <person name="Zhang R.-G."/>
        </authorList>
    </citation>
    <scope>NUCLEOTIDE SEQUENCE [LARGE SCALE GENOMIC DNA]</scope>
    <source>
        <tissue evidence="3">Rhizome</tissue>
    </source>
</reference>